<dbReference type="PROSITE" id="PS50290">
    <property type="entry name" value="PI3_4_KINASE_3"/>
    <property type="match status" value="1"/>
</dbReference>
<dbReference type="AlphaFoldDB" id="A0A7E4VFM0"/>
<dbReference type="GO" id="GO:0046854">
    <property type="term" value="P:phosphatidylinositol phosphate biosynthetic process"/>
    <property type="evidence" value="ECO:0007669"/>
    <property type="project" value="InterPro"/>
</dbReference>
<reference evidence="10" key="1">
    <citation type="journal article" date="2013" name="Genetics">
        <title>The draft genome and transcriptome of Panagrellus redivivus are shaped by the harsh demands of a free-living lifestyle.</title>
        <authorList>
            <person name="Srinivasan J."/>
            <person name="Dillman A.R."/>
            <person name="Macchietto M.G."/>
            <person name="Heikkinen L."/>
            <person name="Lakso M."/>
            <person name="Fracchia K.M."/>
            <person name="Antoshechkin I."/>
            <person name="Mortazavi A."/>
            <person name="Wong G."/>
            <person name="Sternberg P.W."/>
        </authorList>
    </citation>
    <scope>NUCLEOTIDE SEQUENCE [LARGE SCALE GENOMIC DNA]</scope>
    <source>
        <strain evidence="10">MT8872</strain>
    </source>
</reference>
<dbReference type="Proteomes" id="UP000492821">
    <property type="component" value="Unassembled WGS sequence"/>
</dbReference>
<evidence type="ECO:0000256" key="5">
    <source>
        <dbReference type="ARBA" id="ARBA00036767"/>
    </source>
</evidence>
<dbReference type="WBParaSite" id="Pan_g19882.t1">
    <property type="protein sequence ID" value="Pan_g19882.t1"/>
    <property type="gene ID" value="Pan_g19882"/>
</dbReference>
<protein>
    <recommendedName>
        <fullName evidence="7">Phosphatidylinositol 4-kinase beta</fullName>
        <ecNumber evidence="2">2.7.1.67</ecNumber>
    </recommendedName>
</protein>
<dbReference type="PROSITE" id="PS00915">
    <property type="entry name" value="PI3_4_KINASE_1"/>
    <property type="match status" value="1"/>
</dbReference>
<dbReference type="EC" id="2.7.1.67" evidence="2"/>
<dbReference type="Pfam" id="PF21245">
    <property type="entry name" value="PI4KB-PIK1_PIK"/>
    <property type="match status" value="1"/>
</dbReference>
<dbReference type="GO" id="GO:0005741">
    <property type="term" value="C:mitochondrial outer membrane"/>
    <property type="evidence" value="ECO:0007669"/>
    <property type="project" value="UniProtKB-SubCell"/>
</dbReference>
<comment type="subcellular location">
    <subcellularLocation>
        <location evidence="1">Mitochondrion outer membrane</location>
        <topology evidence="1">Peripheral membrane protein</topology>
    </subcellularLocation>
    <subcellularLocation>
        <location evidence="6">Rough endoplasmic reticulum membrane</location>
        <topology evidence="6">Peripheral membrane protein</topology>
    </subcellularLocation>
</comment>
<dbReference type="Gene3D" id="3.30.1010.10">
    <property type="entry name" value="Phosphatidylinositol 3-kinase Catalytic Subunit, Chain A, domain 4"/>
    <property type="match status" value="1"/>
</dbReference>
<dbReference type="InterPro" id="IPR057754">
    <property type="entry name" value="PI4-kinase_beta/PIK1_cat"/>
</dbReference>
<dbReference type="InterPro" id="IPR018936">
    <property type="entry name" value="PI3/4_kinase_CS"/>
</dbReference>
<dbReference type="InterPro" id="IPR015433">
    <property type="entry name" value="PI3/4_kinase"/>
</dbReference>
<keyword evidence="4" id="KW-0418">Kinase</keyword>
<dbReference type="InterPro" id="IPR036940">
    <property type="entry name" value="PI3/4_kinase_cat_sf"/>
</dbReference>
<evidence type="ECO:0000256" key="6">
    <source>
        <dbReference type="ARBA" id="ARBA00037860"/>
    </source>
</evidence>
<evidence type="ECO:0000256" key="1">
    <source>
        <dbReference type="ARBA" id="ARBA00004450"/>
    </source>
</evidence>
<evidence type="ECO:0000256" key="4">
    <source>
        <dbReference type="ARBA" id="ARBA00022777"/>
    </source>
</evidence>
<dbReference type="SMART" id="SM00146">
    <property type="entry name" value="PI3Kc"/>
    <property type="match status" value="1"/>
</dbReference>
<evidence type="ECO:0000256" key="7">
    <source>
        <dbReference type="ARBA" id="ARBA00039877"/>
    </source>
</evidence>
<dbReference type="Pfam" id="PF00454">
    <property type="entry name" value="PI3_PI4_kinase"/>
    <property type="match status" value="1"/>
</dbReference>
<dbReference type="PANTHER" id="PTHR10048:SF22">
    <property type="entry name" value="PHOSPHATIDYLINOSITOL 4-KINASE BETA"/>
    <property type="match status" value="1"/>
</dbReference>
<proteinExistence type="predicted"/>
<dbReference type="CDD" id="cd05168">
    <property type="entry name" value="PI4Kc_III_beta"/>
    <property type="match status" value="1"/>
</dbReference>
<feature type="region of interest" description="Disordered" evidence="8">
    <location>
        <begin position="484"/>
        <end position="520"/>
    </location>
</feature>
<evidence type="ECO:0000256" key="3">
    <source>
        <dbReference type="ARBA" id="ARBA00022679"/>
    </source>
</evidence>
<dbReference type="GO" id="GO:0030867">
    <property type="term" value="C:rough endoplasmic reticulum membrane"/>
    <property type="evidence" value="ECO:0007669"/>
    <property type="project" value="UniProtKB-SubCell"/>
</dbReference>
<evidence type="ECO:0000259" key="9">
    <source>
        <dbReference type="PROSITE" id="PS50290"/>
    </source>
</evidence>
<reference evidence="11" key="2">
    <citation type="submission" date="2020-10" db="UniProtKB">
        <authorList>
            <consortium name="WormBaseParasite"/>
        </authorList>
    </citation>
    <scope>IDENTIFICATION</scope>
</reference>
<keyword evidence="10" id="KW-1185">Reference proteome</keyword>
<evidence type="ECO:0000256" key="8">
    <source>
        <dbReference type="SAM" id="MobiDB-lite"/>
    </source>
</evidence>
<sequence length="906" mass="101115">MFGRADPGDEDECNHSKNGVCSKCVLHAAFNLAAREEIIAAGNAAGPTTLTTTQPTTSATTILSFDQLLHLDAIESTSTRFLPTSAGPSEDTSTPSPDCVSPMPDASTALASPASPEIGSYTSFQSLRTVTTRRITETDETDENVPHPDPVVQSKPKIAKSSLLRLFESPLFDITICMQYLFKTKETGVLSYLGNKLFKFDNNIVDFYIPQLITMYINMPNVANALHAYLLQRCSTSTLFSLECTWLLEAYGVEQFRKTSHKSQGWHLYQTIISEYLRDGPASRCTSRNGLHHRSQSDAVMLNAAGNGTPPANGHTVTSGMHRSDSAASVRSIPGVPGDLSTGKAFDDGCRCVIEAGHDDMGACHCGSDAKVRPEIDFVKALMSIGNRLKEIPLKAEKSHRLVYELFMLNLNLPARVYLPLFVTTLEHVIVRIPYTAGCVLNSKDKAPYCIYVEIVEVDDVYRYQLPAKLPEGDAEFHRRIRSPSTCSLSPKPPTNGFHIRPNSNSALDTPHQTPCSANSNSVLESLEDHDKLTQFDKLFLDDDCSQVSGDSDVLEIAVPSGEVNNEAKPPKAPSTLNPAAIRQRLSELKKKKRKKMEHCPEDPSASAMSEPWEEKLIRIRESSPYGRLPGWRLLPVIVKTGDDLRQELLAYQLLTTLQQIWREEKTPLYLRPYKILVCSADSGMIEPILNACSLHQIKKNLVANPSHDDADQPYPPTLLSHFLNNYGSRISENFRRAQINFIQSCAAYSLACYFLQVKDRHNGNIMLDAEGHLIHIDFGYILSISPRNLGFETSPFKLTQELIDVMGGMKSDMFEYFKELMLIGLIAARKHHERLLNIVEIMINGSQLPCFRGGTSVMRQLRDRFHLGYTEQQMRELIVGMVENSRDSLTTRLYDNFQYYTNGIF</sequence>
<dbReference type="FunFam" id="1.10.1070.11:FF:000016">
    <property type="entry name" value="PIK1p Phosphatidylinositol 4-kinase"/>
    <property type="match status" value="1"/>
</dbReference>
<evidence type="ECO:0000256" key="2">
    <source>
        <dbReference type="ARBA" id="ARBA00012169"/>
    </source>
</evidence>
<dbReference type="Gene3D" id="1.10.1070.11">
    <property type="entry name" value="Phosphatidylinositol 3-/4-kinase, catalytic domain"/>
    <property type="match status" value="1"/>
</dbReference>
<feature type="region of interest" description="Disordered" evidence="8">
    <location>
        <begin position="80"/>
        <end position="117"/>
    </location>
</feature>
<dbReference type="GO" id="GO:0048015">
    <property type="term" value="P:phosphatidylinositol-mediated signaling"/>
    <property type="evidence" value="ECO:0007669"/>
    <property type="project" value="TreeGrafter"/>
</dbReference>
<feature type="compositionally biased region" description="Polar residues" evidence="8">
    <location>
        <begin position="502"/>
        <end position="520"/>
    </location>
</feature>
<comment type="catalytic activity">
    <reaction evidence="5">
        <text>a 1,2-diacyl-sn-glycero-3-phospho-(1D-myo-inositol) + ATP = a 1,2-diacyl-sn-glycero-3-phospho-(1D-myo-inositol 4-phosphate) + ADP + H(+)</text>
        <dbReference type="Rhea" id="RHEA:19877"/>
        <dbReference type="ChEBI" id="CHEBI:15378"/>
        <dbReference type="ChEBI" id="CHEBI:30616"/>
        <dbReference type="ChEBI" id="CHEBI:57880"/>
        <dbReference type="ChEBI" id="CHEBI:58178"/>
        <dbReference type="ChEBI" id="CHEBI:456216"/>
        <dbReference type="EC" id="2.7.1.67"/>
    </reaction>
    <physiologicalReaction direction="left-to-right" evidence="5">
        <dbReference type="Rhea" id="RHEA:19878"/>
    </physiologicalReaction>
</comment>
<keyword evidence="3" id="KW-0808">Transferase</keyword>
<name>A0A7E4VFM0_PANRE</name>
<dbReference type="PANTHER" id="PTHR10048">
    <property type="entry name" value="PHOSPHATIDYLINOSITOL KINASE"/>
    <property type="match status" value="1"/>
</dbReference>
<feature type="compositionally biased region" description="Polar residues" evidence="8">
    <location>
        <begin position="80"/>
        <end position="96"/>
    </location>
</feature>
<dbReference type="InterPro" id="IPR000403">
    <property type="entry name" value="PI3/4_kinase_cat_dom"/>
</dbReference>
<evidence type="ECO:0000313" key="10">
    <source>
        <dbReference type="Proteomes" id="UP000492821"/>
    </source>
</evidence>
<dbReference type="SUPFAM" id="SSF56112">
    <property type="entry name" value="Protein kinase-like (PK-like)"/>
    <property type="match status" value="1"/>
</dbReference>
<accession>A0A7E4VFM0</accession>
<dbReference type="GO" id="GO:0004430">
    <property type="term" value="F:1-phosphatidylinositol 4-kinase activity"/>
    <property type="evidence" value="ECO:0007669"/>
    <property type="project" value="UniProtKB-EC"/>
</dbReference>
<organism evidence="10 11">
    <name type="scientific">Panagrellus redivivus</name>
    <name type="common">Microworm</name>
    <dbReference type="NCBI Taxonomy" id="6233"/>
    <lineage>
        <taxon>Eukaryota</taxon>
        <taxon>Metazoa</taxon>
        <taxon>Ecdysozoa</taxon>
        <taxon>Nematoda</taxon>
        <taxon>Chromadorea</taxon>
        <taxon>Rhabditida</taxon>
        <taxon>Tylenchina</taxon>
        <taxon>Panagrolaimomorpha</taxon>
        <taxon>Panagrolaimoidea</taxon>
        <taxon>Panagrolaimidae</taxon>
        <taxon>Panagrellus</taxon>
    </lineage>
</organism>
<dbReference type="InterPro" id="IPR049160">
    <property type="entry name" value="PI4KB-PIK1_PIK"/>
</dbReference>
<dbReference type="InterPro" id="IPR011009">
    <property type="entry name" value="Kinase-like_dom_sf"/>
</dbReference>
<feature type="domain" description="PI3K/PI4K catalytic" evidence="9">
    <location>
        <begin position="611"/>
        <end position="891"/>
    </location>
</feature>
<evidence type="ECO:0000313" key="11">
    <source>
        <dbReference type="WBParaSite" id="Pan_g19882.t1"/>
    </source>
</evidence>